<accession>A0A067PGZ5</accession>
<proteinExistence type="predicted"/>
<sequence length="69" mass="8140">MLTVHALLHIADSIEFAGPVWAYWAFPMERYCGSIQPAIKNWHYPWASINRYMIEKARLTEIKLKYNLA</sequence>
<reference evidence="2" key="1">
    <citation type="journal article" date="2014" name="Proc. Natl. Acad. Sci. U.S.A.">
        <title>Extensive sampling of basidiomycete genomes demonstrates inadequacy of the white-rot/brown-rot paradigm for wood decay fungi.</title>
        <authorList>
            <person name="Riley R."/>
            <person name="Salamov A.A."/>
            <person name="Brown D.W."/>
            <person name="Nagy L.G."/>
            <person name="Floudas D."/>
            <person name="Held B.W."/>
            <person name="Levasseur A."/>
            <person name="Lombard V."/>
            <person name="Morin E."/>
            <person name="Otillar R."/>
            <person name="Lindquist E.A."/>
            <person name="Sun H."/>
            <person name="LaButti K.M."/>
            <person name="Schmutz J."/>
            <person name="Jabbour D."/>
            <person name="Luo H."/>
            <person name="Baker S.E."/>
            <person name="Pisabarro A.G."/>
            <person name="Walton J.D."/>
            <person name="Blanchette R.A."/>
            <person name="Henrissat B."/>
            <person name="Martin F."/>
            <person name="Cullen D."/>
            <person name="Hibbett D.S."/>
            <person name="Grigoriev I.V."/>
        </authorList>
    </citation>
    <scope>NUCLEOTIDE SEQUENCE [LARGE SCALE GENOMIC DNA]</scope>
    <source>
        <strain evidence="2">MUCL 33604</strain>
    </source>
</reference>
<dbReference type="OrthoDB" id="6613063at2759"/>
<dbReference type="EMBL" id="KL197730">
    <property type="protein sequence ID" value="KDQ54188.1"/>
    <property type="molecule type" value="Genomic_DNA"/>
</dbReference>
<organism evidence="1 2">
    <name type="scientific">Jaapia argillacea MUCL 33604</name>
    <dbReference type="NCBI Taxonomy" id="933084"/>
    <lineage>
        <taxon>Eukaryota</taxon>
        <taxon>Fungi</taxon>
        <taxon>Dikarya</taxon>
        <taxon>Basidiomycota</taxon>
        <taxon>Agaricomycotina</taxon>
        <taxon>Agaricomycetes</taxon>
        <taxon>Agaricomycetidae</taxon>
        <taxon>Jaapiales</taxon>
        <taxon>Jaapiaceae</taxon>
        <taxon>Jaapia</taxon>
    </lineage>
</organism>
<dbReference type="HOGENOM" id="CLU_197758_0_0_1"/>
<evidence type="ECO:0008006" key="3">
    <source>
        <dbReference type="Google" id="ProtNLM"/>
    </source>
</evidence>
<evidence type="ECO:0000313" key="2">
    <source>
        <dbReference type="Proteomes" id="UP000027265"/>
    </source>
</evidence>
<dbReference type="Proteomes" id="UP000027265">
    <property type="component" value="Unassembled WGS sequence"/>
</dbReference>
<gene>
    <name evidence="1" type="ORF">JAAARDRAFT_135904</name>
</gene>
<dbReference type="STRING" id="933084.A0A067PGZ5"/>
<dbReference type="InParanoid" id="A0A067PGZ5"/>
<keyword evidence="2" id="KW-1185">Reference proteome</keyword>
<dbReference type="AlphaFoldDB" id="A0A067PGZ5"/>
<evidence type="ECO:0000313" key="1">
    <source>
        <dbReference type="EMBL" id="KDQ54188.1"/>
    </source>
</evidence>
<protein>
    <recommendedName>
        <fullName evidence="3">DUF4218 domain-containing protein</fullName>
    </recommendedName>
</protein>
<name>A0A067PGZ5_9AGAM</name>